<dbReference type="UniPathway" id="UPA00904">
    <property type="reaction ID" value="UER00878"/>
</dbReference>
<comment type="caution">
    <text evidence="10">The sequence shown here is derived from an EMBL/GenBank/DDBJ whole genome shotgun (WGS) entry which is preliminary data.</text>
</comment>
<feature type="binding site" evidence="9">
    <location>
        <position position="105"/>
    </location>
    <ligand>
        <name>Ni(2+)</name>
        <dbReference type="ChEBI" id="CHEBI:49786"/>
    </ligand>
</feature>
<evidence type="ECO:0000256" key="9">
    <source>
        <dbReference type="HAMAP-Rule" id="MF_01682"/>
    </source>
</evidence>
<feature type="site" description="May play a role in metal incorporation in vivo" evidence="9">
    <location>
        <position position="98"/>
    </location>
</feature>
<accession>A0A316D5U3</accession>
<dbReference type="GO" id="GO:0010309">
    <property type="term" value="F:acireductone dioxygenase [iron(II)-requiring] activity"/>
    <property type="evidence" value="ECO:0007669"/>
    <property type="project" value="UniProtKB-UniRule"/>
</dbReference>
<dbReference type="OrthoDB" id="9795636at2"/>
<evidence type="ECO:0000256" key="8">
    <source>
        <dbReference type="ARBA" id="ARBA00023167"/>
    </source>
</evidence>
<evidence type="ECO:0000256" key="2">
    <source>
        <dbReference type="ARBA" id="ARBA00022596"/>
    </source>
</evidence>
<keyword evidence="7 9" id="KW-0408">Iron</keyword>
<keyword evidence="11" id="KW-1185">Reference proteome</keyword>
<keyword evidence="5 9" id="KW-0223">Dioxygenase</keyword>
<feature type="binding site" evidence="9">
    <location>
        <position position="105"/>
    </location>
    <ligand>
        <name>Fe(2+)</name>
        <dbReference type="ChEBI" id="CHEBI:29033"/>
    </ligand>
</feature>
<feature type="binding site" evidence="9">
    <location>
        <position position="99"/>
    </location>
    <ligand>
        <name>Fe(2+)</name>
        <dbReference type="ChEBI" id="CHEBI:29033"/>
    </ligand>
</feature>
<dbReference type="RefSeq" id="WP_109690609.1">
    <property type="nucleotide sequence ID" value="NZ_QGGL01000017.1"/>
</dbReference>
<gene>
    <name evidence="9" type="primary">mtnD</name>
    <name evidence="10" type="ORF">C7459_11743</name>
</gene>
<dbReference type="AlphaFoldDB" id="A0A316D5U3"/>
<dbReference type="GO" id="GO:0010308">
    <property type="term" value="F:acireductone dioxygenase (Ni2+-requiring) activity"/>
    <property type="evidence" value="ECO:0007669"/>
    <property type="project" value="UniProtKB-UniRule"/>
</dbReference>
<dbReference type="InterPro" id="IPR014710">
    <property type="entry name" value="RmlC-like_jellyroll"/>
</dbReference>
<sequence>MAVIRFVETQELIEGTENVAKFLETQGIIYENWDITRLQGELKDSYQVTPELQQSIIDVFGEEIKALSAKRGYQSQDIVVLSKDTPNIEELLVKFVDEHHHTEDEVRFIVDGEGIFTIKGPHDDVYFDVILYPGDLISVPAYTRHWFTLTDLKKVKAIRIFESKDGWVAVYDESLIPADKAKVL</sequence>
<feature type="site" description="May play a role in transmitting local conformational changes" evidence="9">
    <location>
        <position position="104"/>
    </location>
</feature>
<evidence type="ECO:0000256" key="1">
    <source>
        <dbReference type="ARBA" id="ARBA00000428"/>
    </source>
</evidence>
<evidence type="ECO:0000256" key="6">
    <source>
        <dbReference type="ARBA" id="ARBA00023002"/>
    </source>
</evidence>
<evidence type="ECO:0000256" key="4">
    <source>
        <dbReference type="ARBA" id="ARBA00022723"/>
    </source>
</evidence>
<name>A0A316D5U3_9BACL</name>
<comment type="catalytic activity">
    <reaction evidence="1 9">
        <text>1,2-dihydroxy-5-(methylsulfanyl)pent-1-en-3-one + O2 = 4-methylsulfanyl-2-oxobutanoate + formate + 2 H(+)</text>
        <dbReference type="Rhea" id="RHEA:24504"/>
        <dbReference type="ChEBI" id="CHEBI:15378"/>
        <dbReference type="ChEBI" id="CHEBI:15379"/>
        <dbReference type="ChEBI" id="CHEBI:15740"/>
        <dbReference type="ChEBI" id="CHEBI:16723"/>
        <dbReference type="ChEBI" id="CHEBI:49252"/>
        <dbReference type="EC" id="1.13.11.54"/>
    </reaction>
</comment>
<dbReference type="Proteomes" id="UP000245634">
    <property type="component" value="Unassembled WGS sequence"/>
</dbReference>
<feature type="binding site" evidence="9">
    <location>
        <position position="145"/>
    </location>
    <ligand>
        <name>Ni(2+)</name>
        <dbReference type="ChEBI" id="CHEBI:49786"/>
    </ligand>
</feature>
<dbReference type="GO" id="GO:0005506">
    <property type="term" value="F:iron ion binding"/>
    <property type="evidence" value="ECO:0007669"/>
    <property type="project" value="UniProtKB-UniRule"/>
</dbReference>
<dbReference type="GO" id="GO:0016151">
    <property type="term" value="F:nickel cation binding"/>
    <property type="evidence" value="ECO:0007669"/>
    <property type="project" value="UniProtKB-UniRule"/>
</dbReference>
<dbReference type="InterPro" id="IPR011051">
    <property type="entry name" value="RmlC_Cupin_sf"/>
</dbReference>
<comment type="function">
    <text evidence="9">Catalyzes 2 different reactions between oxygene and the acireductone 1,2-dihydroxy-3-keto-5-methylthiopentene (DHK-MTPene) depending upon the metal bound in the active site. Fe-containing acireductone dioxygenase (Fe-ARD) produces formate and 2-keto-4-methylthiobutyrate (KMTB), the alpha-ketoacid precursor of methionine in the methionine recycle pathway. Ni-containing acireductone dioxygenase (Ni-ARD) produces methylthiopropionate, carbon monoxide and formate, and does not lie on the methionine recycle pathway.</text>
</comment>
<feature type="binding site" evidence="9">
    <location>
        <position position="99"/>
    </location>
    <ligand>
        <name>Ni(2+)</name>
        <dbReference type="ChEBI" id="CHEBI:49786"/>
    </ligand>
</feature>
<keyword evidence="2 9" id="KW-0533">Nickel</keyword>
<evidence type="ECO:0000313" key="11">
    <source>
        <dbReference type="Proteomes" id="UP000245634"/>
    </source>
</evidence>
<comment type="subunit">
    <text evidence="9">Monomer.</text>
</comment>
<dbReference type="EC" id="1.13.11.54" evidence="9"/>
<keyword evidence="4 9" id="KW-0479">Metal-binding</keyword>
<proteinExistence type="inferred from homology"/>
<dbReference type="Gene3D" id="2.60.120.10">
    <property type="entry name" value="Jelly Rolls"/>
    <property type="match status" value="1"/>
</dbReference>
<comment type="catalytic activity">
    <reaction evidence="9">
        <text>1,2-dihydroxy-5-(methylsulfanyl)pent-1-en-3-one + O2 = 3-(methylsulfanyl)propanoate + CO + formate + 2 H(+)</text>
        <dbReference type="Rhea" id="RHEA:14161"/>
        <dbReference type="ChEBI" id="CHEBI:15378"/>
        <dbReference type="ChEBI" id="CHEBI:15379"/>
        <dbReference type="ChEBI" id="CHEBI:15740"/>
        <dbReference type="ChEBI" id="CHEBI:17245"/>
        <dbReference type="ChEBI" id="CHEBI:49016"/>
        <dbReference type="ChEBI" id="CHEBI:49252"/>
        <dbReference type="EC" id="1.13.11.53"/>
    </reaction>
</comment>
<feature type="binding site" evidence="9">
    <location>
        <position position="101"/>
    </location>
    <ligand>
        <name>Fe(2+)</name>
        <dbReference type="ChEBI" id="CHEBI:29033"/>
    </ligand>
</feature>
<keyword evidence="3 9" id="KW-0028">Amino-acid biosynthesis</keyword>
<feature type="site" description="Important to generate the dianion" evidence="9">
    <location>
        <position position="107"/>
    </location>
</feature>
<comment type="cofactor">
    <cofactor evidence="9">
        <name>Ni(2+)</name>
        <dbReference type="ChEBI" id="CHEBI:49786"/>
    </cofactor>
    <text evidence="9">Binds 1 nickel ion per monomer.</text>
</comment>
<evidence type="ECO:0000313" key="10">
    <source>
        <dbReference type="EMBL" id="PWK07445.1"/>
    </source>
</evidence>
<dbReference type="EC" id="1.13.11.53" evidence="9"/>
<comment type="pathway">
    <text evidence="9">Amino-acid biosynthesis; L-methionine biosynthesis via salvage pathway; L-methionine from S-methyl-5-thio-alpha-D-ribose 1-phosphate: step 5/6.</text>
</comment>
<comment type="similarity">
    <text evidence="9">Belongs to the acireductone dioxygenase (ARD) family.</text>
</comment>
<feature type="binding site" evidence="9">
    <location>
        <position position="145"/>
    </location>
    <ligand>
        <name>Fe(2+)</name>
        <dbReference type="ChEBI" id="CHEBI:29033"/>
    </ligand>
</feature>
<reference evidence="10 11" key="1">
    <citation type="submission" date="2018-05" db="EMBL/GenBank/DDBJ databases">
        <title>Genomic Encyclopedia of Type Strains, Phase IV (KMG-IV): sequencing the most valuable type-strain genomes for metagenomic binning, comparative biology and taxonomic classification.</title>
        <authorList>
            <person name="Goeker M."/>
        </authorList>
    </citation>
    <scope>NUCLEOTIDE SEQUENCE [LARGE SCALE GENOMIC DNA]</scope>
    <source>
        <strain evidence="10 11">DSM 18773</strain>
    </source>
</reference>
<dbReference type="CDD" id="cd02232">
    <property type="entry name" value="cupin_ARD"/>
    <property type="match status" value="1"/>
</dbReference>
<evidence type="ECO:0000256" key="5">
    <source>
        <dbReference type="ARBA" id="ARBA00022964"/>
    </source>
</evidence>
<feature type="binding site" evidence="9">
    <location>
        <position position="101"/>
    </location>
    <ligand>
        <name>Ni(2+)</name>
        <dbReference type="ChEBI" id="CHEBI:49786"/>
    </ligand>
</feature>
<comment type="cofactor">
    <cofactor evidence="9">
        <name>Fe(2+)</name>
        <dbReference type="ChEBI" id="CHEBI:29033"/>
    </cofactor>
    <text evidence="9">Binds 1 Fe(2+) cation per monomer.</text>
</comment>
<dbReference type="InterPro" id="IPR004313">
    <property type="entry name" value="ARD"/>
</dbReference>
<evidence type="ECO:0000256" key="3">
    <source>
        <dbReference type="ARBA" id="ARBA00022605"/>
    </source>
</evidence>
<dbReference type="PANTHER" id="PTHR23418">
    <property type="entry name" value="ACIREDUCTONE DIOXYGENASE"/>
    <property type="match status" value="1"/>
</dbReference>
<dbReference type="InterPro" id="IPR023956">
    <property type="entry name" value="ARD_bac"/>
</dbReference>
<dbReference type="PANTHER" id="PTHR23418:SF0">
    <property type="entry name" value="ACIREDUCTONE DIOXYGENASE"/>
    <property type="match status" value="1"/>
</dbReference>
<dbReference type="EMBL" id="QGGL01000017">
    <property type="protein sequence ID" value="PWK07445.1"/>
    <property type="molecule type" value="Genomic_DNA"/>
</dbReference>
<keyword evidence="6 9" id="KW-0560">Oxidoreductase</keyword>
<keyword evidence="8 9" id="KW-0486">Methionine biosynthesis</keyword>
<dbReference type="HAMAP" id="MF_01682">
    <property type="entry name" value="Salvage_MtnD"/>
    <property type="match status" value="1"/>
</dbReference>
<evidence type="ECO:0000256" key="7">
    <source>
        <dbReference type="ARBA" id="ARBA00023004"/>
    </source>
</evidence>
<protein>
    <recommendedName>
        <fullName evidence="9">Acireductone dioxygenase</fullName>
    </recommendedName>
    <alternativeName>
        <fullName evidence="9">1,2-dihydroxy-3-keto-5-methylthiopentene dioxygenase</fullName>
        <shortName evidence="9">DHK-MTPene dioxygenase</shortName>
    </alternativeName>
    <alternativeName>
        <fullName evidence="9">Acireductone dioxygenase (Fe(2+)-requiring)</fullName>
        <shortName evidence="9">ARD'</shortName>
        <shortName evidence="9">Fe-ARD</shortName>
        <ecNumber evidence="9">1.13.11.54</ecNumber>
    </alternativeName>
    <alternativeName>
        <fullName evidence="9">Acireductone dioxygenase (Ni(2+)-requiring)</fullName>
        <shortName evidence="9">ARD</shortName>
        <shortName evidence="9">Ni-ARD</shortName>
        <ecNumber evidence="9">1.13.11.53</ecNumber>
    </alternativeName>
</protein>
<organism evidence="10 11">
    <name type="scientific">Tumebacillus permanentifrigoris</name>
    <dbReference type="NCBI Taxonomy" id="378543"/>
    <lineage>
        <taxon>Bacteria</taxon>
        <taxon>Bacillati</taxon>
        <taxon>Bacillota</taxon>
        <taxon>Bacilli</taxon>
        <taxon>Bacillales</taxon>
        <taxon>Alicyclobacillaceae</taxon>
        <taxon>Tumebacillus</taxon>
    </lineage>
</organism>
<dbReference type="SUPFAM" id="SSF51182">
    <property type="entry name" value="RmlC-like cupins"/>
    <property type="match status" value="1"/>
</dbReference>
<dbReference type="GO" id="GO:0019509">
    <property type="term" value="P:L-methionine salvage from methylthioadenosine"/>
    <property type="evidence" value="ECO:0007669"/>
    <property type="project" value="UniProtKB-UniRule"/>
</dbReference>
<dbReference type="GO" id="GO:0019284">
    <property type="term" value="P:L-methionine salvage from S-adenosylmethionine"/>
    <property type="evidence" value="ECO:0007669"/>
    <property type="project" value="InterPro"/>
</dbReference>
<dbReference type="Pfam" id="PF03079">
    <property type="entry name" value="ARD"/>
    <property type="match status" value="1"/>
</dbReference>